<accession>A0A2V1DY31</accession>
<keyword evidence="4" id="KW-1185">Reference proteome</keyword>
<name>A0A2V1DY31_9PLEO</name>
<dbReference type="EMBL" id="KZ805335">
    <property type="protein sequence ID" value="PVI03081.1"/>
    <property type="molecule type" value="Genomic_DNA"/>
</dbReference>
<dbReference type="InterPro" id="IPR000073">
    <property type="entry name" value="AB_hydrolase_1"/>
</dbReference>
<evidence type="ECO:0000313" key="4">
    <source>
        <dbReference type="Proteomes" id="UP000244855"/>
    </source>
</evidence>
<reference evidence="3 4" key="1">
    <citation type="journal article" date="2018" name="Sci. Rep.">
        <title>Comparative genomics provides insights into the lifestyle and reveals functional heterogeneity of dark septate endophytic fungi.</title>
        <authorList>
            <person name="Knapp D.G."/>
            <person name="Nemeth J.B."/>
            <person name="Barry K."/>
            <person name="Hainaut M."/>
            <person name="Henrissat B."/>
            <person name="Johnson J."/>
            <person name="Kuo A."/>
            <person name="Lim J.H.P."/>
            <person name="Lipzen A."/>
            <person name="Nolan M."/>
            <person name="Ohm R.A."/>
            <person name="Tamas L."/>
            <person name="Grigoriev I.V."/>
            <person name="Spatafora J.W."/>
            <person name="Nagy L.G."/>
            <person name="Kovacs G.M."/>
        </authorList>
    </citation>
    <scope>NUCLEOTIDE SEQUENCE [LARGE SCALE GENOMIC DNA]</scope>
    <source>
        <strain evidence="3 4">DSE2036</strain>
    </source>
</reference>
<evidence type="ECO:0000313" key="3">
    <source>
        <dbReference type="EMBL" id="PVI03081.1"/>
    </source>
</evidence>
<organism evidence="3 4">
    <name type="scientific">Periconia macrospinosa</name>
    <dbReference type="NCBI Taxonomy" id="97972"/>
    <lineage>
        <taxon>Eukaryota</taxon>
        <taxon>Fungi</taxon>
        <taxon>Dikarya</taxon>
        <taxon>Ascomycota</taxon>
        <taxon>Pezizomycotina</taxon>
        <taxon>Dothideomycetes</taxon>
        <taxon>Pleosporomycetidae</taxon>
        <taxon>Pleosporales</taxon>
        <taxon>Massarineae</taxon>
        <taxon>Periconiaceae</taxon>
        <taxon>Periconia</taxon>
    </lineage>
</organism>
<dbReference type="Proteomes" id="UP000244855">
    <property type="component" value="Unassembled WGS sequence"/>
</dbReference>
<dbReference type="Pfam" id="PF12697">
    <property type="entry name" value="Abhydrolase_6"/>
    <property type="match status" value="1"/>
</dbReference>
<dbReference type="OrthoDB" id="190201at2759"/>
<dbReference type="AlphaFoldDB" id="A0A2V1DY31"/>
<keyword evidence="3" id="KW-0378">Hydrolase</keyword>
<feature type="signal peptide" evidence="1">
    <location>
        <begin position="1"/>
        <end position="22"/>
    </location>
</feature>
<dbReference type="GO" id="GO:0016787">
    <property type="term" value="F:hydrolase activity"/>
    <property type="evidence" value="ECO:0007669"/>
    <property type="project" value="UniProtKB-KW"/>
</dbReference>
<feature type="domain" description="AB hydrolase-1" evidence="2">
    <location>
        <begin position="103"/>
        <end position="280"/>
    </location>
</feature>
<gene>
    <name evidence="3" type="ORF">DM02DRAFT_670047</name>
</gene>
<protein>
    <submittedName>
        <fullName evidence="3">Alpha/beta-hydrolase</fullName>
    </submittedName>
</protein>
<sequence length="391" mass="42257">MFLRSSCMLLPVSMAVLSQASSQIPPNCKDFMLSIEASAENWALPSYPNATDVASLARYLSQTVPASNFTSKPKIPVSGTFNISARFCEPTQKVFEREQSVQLLLHGFLSSKSYWHGLDYPNATFDGQYSWAQHAASQGYYTLSIDNLGSGDSDRLDPITVVQFPLQSQILLRIIACLRSGTLTPRIPTKFNTVIMAAHSYGSLHARELTIAHPTSAADAYILTATAWNPLGLNAIVSAATAGSASVVDPSLSHLQPAYMSGRLSAWEKYLYPPQGAVDPQLIAFEKSEFAHTYTVGELASPKLNTTSDFTGPVLLITGRNDVLVCSPPGSNATTDCGVGNQSIPAQMANVYPRAQFGFYVPDKTGHNINLGYSATEAFGAAHMFLEEYGF</sequence>
<keyword evidence="1" id="KW-0732">Signal</keyword>
<dbReference type="Gene3D" id="3.40.50.1820">
    <property type="entry name" value="alpha/beta hydrolase"/>
    <property type="match status" value="1"/>
</dbReference>
<feature type="chain" id="PRO_5016009177" evidence="1">
    <location>
        <begin position="23"/>
        <end position="391"/>
    </location>
</feature>
<dbReference type="SUPFAM" id="SSF53474">
    <property type="entry name" value="alpha/beta-Hydrolases"/>
    <property type="match status" value="1"/>
</dbReference>
<proteinExistence type="predicted"/>
<dbReference type="InterPro" id="IPR029058">
    <property type="entry name" value="AB_hydrolase_fold"/>
</dbReference>
<evidence type="ECO:0000259" key="2">
    <source>
        <dbReference type="Pfam" id="PF12697"/>
    </source>
</evidence>
<dbReference type="STRING" id="97972.A0A2V1DY31"/>
<evidence type="ECO:0000256" key="1">
    <source>
        <dbReference type="SAM" id="SignalP"/>
    </source>
</evidence>